<reference evidence="3" key="1">
    <citation type="submission" date="2018-05" db="EMBL/GenBank/DDBJ databases">
        <authorList>
            <person name="Lanie J.A."/>
            <person name="Ng W.-L."/>
            <person name="Kazmierczak K.M."/>
            <person name="Andrzejewski T.M."/>
            <person name="Davidsen T.M."/>
            <person name="Wayne K.J."/>
            <person name="Tettelin H."/>
            <person name="Glass J.I."/>
            <person name="Rusch D."/>
            <person name="Podicherti R."/>
            <person name="Tsui H.-C.T."/>
            <person name="Winkler M.E."/>
        </authorList>
    </citation>
    <scope>NUCLEOTIDE SEQUENCE</scope>
</reference>
<comment type="similarity">
    <text evidence="1">Belongs to the SufE family.</text>
</comment>
<evidence type="ECO:0000313" key="3">
    <source>
        <dbReference type="EMBL" id="SUZ70034.1"/>
    </source>
</evidence>
<dbReference type="EMBL" id="UINC01001079">
    <property type="protein sequence ID" value="SUZ70034.1"/>
    <property type="molecule type" value="Genomic_DNA"/>
</dbReference>
<name>A0A381PTP8_9ZZZZ</name>
<evidence type="ECO:0000259" key="2">
    <source>
        <dbReference type="Pfam" id="PF02657"/>
    </source>
</evidence>
<dbReference type="Gene3D" id="3.90.1010.10">
    <property type="match status" value="1"/>
</dbReference>
<dbReference type="PANTHER" id="PTHR43597">
    <property type="entry name" value="SULFUR ACCEPTOR PROTEIN CSDE"/>
    <property type="match status" value="1"/>
</dbReference>
<gene>
    <name evidence="3" type="ORF">METZ01_LOCUS22888</name>
</gene>
<dbReference type="SUPFAM" id="SSF82649">
    <property type="entry name" value="SufE/NifU"/>
    <property type="match status" value="1"/>
</dbReference>
<evidence type="ECO:0000256" key="1">
    <source>
        <dbReference type="ARBA" id="ARBA00010282"/>
    </source>
</evidence>
<dbReference type="AlphaFoldDB" id="A0A381PTP8"/>
<protein>
    <recommendedName>
        <fullName evidence="2">Fe-S metabolism associated domain-containing protein</fullName>
    </recommendedName>
</protein>
<organism evidence="3">
    <name type="scientific">marine metagenome</name>
    <dbReference type="NCBI Taxonomy" id="408172"/>
    <lineage>
        <taxon>unclassified sequences</taxon>
        <taxon>metagenomes</taxon>
        <taxon>ecological metagenomes</taxon>
    </lineage>
</organism>
<proteinExistence type="inferred from homology"/>
<dbReference type="InterPro" id="IPR003808">
    <property type="entry name" value="Fe-S_metab-assoc_dom"/>
</dbReference>
<sequence>MFDLENIRTTFAFFDDWEDKYRFLIDLGKSVPALPTQFRVADNLVRGCQSQVWLLGDYDTQHDQLKLQIDSDAHIVRGLIAIVLATYDGRSPNEIVAFNIENLFDELDLMNHLSATRGNGLRALVKRINDSANKYVAN</sequence>
<dbReference type="Pfam" id="PF02657">
    <property type="entry name" value="SufE"/>
    <property type="match status" value="1"/>
</dbReference>
<dbReference type="PANTHER" id="PTHR43597:SF5">
    <property type="entry name" value="SUFE-LIKE PROTEIN 2, CHLOROPLASTIC"/>
    <property type="match status" value="1"/>
</dbReference>
<feature type="domain" description="Fe-S metabolism associated" evidence="2">
    <location>
        <begin position="10"/>
        <end position="129"/>
    </location>
</feature>
<accession>A0A381PTP8</accession>